<sequence>MARVRVRFRTVCIFTGGMRVRGTLGRAIAYGQKLMALQNETPSFLDNTWSGTWDGIGKFGRE</sequence>
<gene>
    <name evidence="1" type="ORF">CURHAP_LOCUS2237</name>
</gene>
<name>A0A6J5TG31_PRUAR</name>
<dbReference type="Proteomes" id="UP000507222">
    <property type="component" value="Unassembled WGS sequence"/>
</dbReference>
<reference evidence="1 2" key="1">
    <citation type="submission" date="2020-05" db="EMBL/GenBank/DDBJ databases">
        <authorList>
            <person name="Campoy J."/>
            <person name="Schneeberger K."/>
            <person name="Spophaly S."/>
        </authorList>
    </citation>
    <scope>NUCLEOTIDE SEQUENCE [LARGE SCALE GENOMIC DNA]</scope>
    <source>
        <strain evidence="1">PruArmRojPasFocal</strain>
    </source>
</reference>
<dbReference type="EMBL" id="CAEKDK010000001">
    <property type="protein sequence ID" value="CAB4262824.1"/>
    <property type="molecule type" value="Genomic_DNA"/>
</dbReference>
<dbReference type="AlphaFoldDB" id="A0A6J5TG31"/>
<organism evidence="1 2">
    <name type="scientific">Prunus armeniaca</name>
    <name type="common">Apricot</name>
    <name type="synonym">Armeniaca vulgaris</name>
    <dbReference type="NCBI Taxonomy" id="36596"/>
    <lineage>
        <taxon>Eukaryota</taxon>
        <taxon>Viridiplantae</taxon>
        <taxon>Streptophyta</taxon>
        <taxon>Embryophyta</taxon>
        <taxon>Tracheophyta</taxon>
        <taxon>Spermatophyta</taxon>
        <taxon>Magnoliopsida</taxon>
        <taxon>eudicotyledons</taxon>
        <taxon>Gunneridae</taxon>
        <taxon>Pentapetalae</taxon>
        <taxon>rosids</taxon>
        <taxon>fabids</taxon>
        <taxon>Rosales</taxon>
        <taxon>Rosaceae</taxon>
        <taxon>Amygdaloideae</taxon>
        <taxon>Amygdaleae</taxon>
        <taxon>Prunus</taxon>
    </lineage>
</organism>
<proteinExistence type="predicted"/>
<accession>A0A6J5TG31</accession>
<evidence type="ECO:0000313" key="2">
    <source>
        <dbReference type="Proteomes" id="UP000507222"/>
    </source>
</evidence>
<protein>
    <submittedName>
        <fullName evidence="1">Uncharacterized protein</fullName>
    </submittedName>
</protein>
<evidence type="ECO:0000313" key="1">
    <source>
        <dbReference type="EMBL" id="CAB4262824.1"/>
    </source>
</evidence>